<evidence type="ECO:0000259" key="22">
    <source>
        <dbReference type="Pfam" id="PF04389"/>
    </source>
</evidence>
<dbReference type="Gene3D" id="3.50.30.30">
    <property type="match status" value="1"/>
</dbReference>
<keyword evidence="6" id="KW-0964">Secreted</keyword>
<evidence type="ECO:0000256" key="13">
    <source>
        <dbReference type="ARBA" id="ARBA00022833"/>
    </source>
</evidence>
<feature type="signal peptide" evidence="21">
    <location>
        <begin position="1"/>
        <end position="21"/>
    </location>
</feature>
<sequence>MKLKYIALVLLCCLTIDNITAQKAKTDDQDVEMIRKIYDEALGKGESYQMLEFLTKQIGARLAGSPGAAAAVDWSKETMEGFEFDNVFLQEVMVPHWVRGQKEIGKIVNSKMGSVEVNVVALGNSVGSGPNGVAGKIVEVQNFDELAALGETGIKGKIVFFNRRMDPTLIETFEAYGGAGNQRGAGPSEAAKYGAIGVVVRSLTNALDDHPHTGSTNYTPNLYKLPAVAISTNDADKLSRMLKDDSELEFYFETHSQMLPDKLSHNVVGELKGSSKADEYIVVGGHLDSWDLSQGAHDDGTGCVQSIEVLRILKAIGYKPKRTLRAVMFMNEENGLRGGRKYAELAAENKEKHIAAMESDRGGFKPLGFTFTAEDKQVERIKGWAPLFVPYQIYKFDTGGGGADISPLATQGVPMIGFYPDPQRYFDYHHTAIDTFDKVSRRELELGAATMAALTYLIDKYGL</sequence>
<dbReference type="RefSeq" id="WP_317487384.1">
    <property type="nucleotide sequence ID" value="NZ_CP136051.1"/>
</dbReference>
<dbReference type="Gene3D" id="3.40.630.10">
    <property type="entry name" value="Zn peptidases"/>
    <property type="match status" value="1"/>
</dbReference>
<keyword evidence="11" id="KW-0378">Hydrolase</keyword>
<evidence type="ECO:0000256" key="21">
    <source>
        <dbReference type="SAM" id="SignalP"/>
    </source>
</evidence>
<evidence type="ECO:0000256" key="1">
    <source>
        <dbReference type="ARBA" id="ARBA00004240"/>
    </source>
</evidence>
<name>A0ABZ0IHQ9_9BACT</name>
<evidence type="ECO:0000256" key="10">
    <source>
        <dbReference type="ARBA" id="ARBA00022729"/>
    </source>
</evidence>
<evidence type="ECO:0000256" key="7">
    <source>
        <dbReference type="ARBA" id="ARBA00022645"/>
    </source>
</evidence>
<keyword evidence="15" id="KW-0482">Metalloprotease</keyword>
<feature type="chain" id="PRO_5045584654" description="Carboxypeptidase Q" evidence="21">
    <location>
        <begin position="22"/>
        <end position="463"/>
    </location>
</feature>
<keyword evidence="14" id="KW-0333">Golgi apparatus</keyword>
<evidence type="ECO:0000256" key="12">
    <source>
        <dbReference type="ARBA" id="ARBA00022824"/>
    </source>
</evidence>
<evidence type="ECO:0000256" key="11">
    <source>
        <dbReference type="ARBA" id="ARBA00022801"/>
    </source>
</evidence>
<organism evidence="23 24">
    <name type="scientific">Imperialibacter roseus</name>
    <dbReference type="NCBI Taxonomy" id="1324217"/>
    <lineage>
        <taxon>Bacteria</taxon>
        <taxon>Pseudomonadati</taxon>
        <taxon>Bacteroidota</taxon>
        <taxon>Cytophagia</taxon>
        <taxon>Cytophagales</taxon>
        <taxon>Flammeovirgaceae</taxon>
        <taxon>Imperialibacter</taxon>
    </lineage>
</organism>
<evidence type="ECO:0000256" key="14">
    <source>
        <dbReference type="ARBA" id="ARBA00023034"/>
    </source>
</evidence>
<dbReference type="InterPro" id="IPR007484">
    <property type="entry name" value="Peptidase_M28"/>
</dbReference>
<keyword evidence="24" id="KW-1185">Reference proteome</keyword>
<keyword evidence="7" id="KW-0121">Carboxypeptidase</keyword>
<dbReference type="EMBL" id="CP136051">
    <property type="protein sequence ID" value="WOK04579.1"/>
    <property type="molecule type" value="Genomic_DNA"/>
</dbReference>
<reference evidence="23 24" key="1">
    <citation type="journal article" date="2023" name="Microbiol. Resour. Announc.">
        <title>Complete Genome Sequence of Imperialibacter roseus strain P4T.</title>
        <authorList>
            <person name="Tizabi D.R."/>
            <person name="Bachvaroff T."/>
            <person name="Hill R.T."/>
        </authorList>
    </citation>
    <scope>NUCLEOTIDE SEQUENCE [LARGE SCALE GENOMIC DNA]</scope>
    <source>
        <strain evidence="23 24">P4T</strain>
    </source>
</reference>
<keyword evidence="16" id="KW-0865">Zymogen</keyword>
<dbReference type="Pfam" id="PF04389">
    <property type="entry name" value="Peptidase_M28"/>
    <property type="match status" value="1"/>
</dbReference>
<dbReference type="PANTHER" id="PTHR12053">
    <property type="entry name" value="PROTEASE FAMILY M28 PLASMA GLUTAMATE CARBOXYPEPTIDASE-RELATED"/>
    <property type="match status" value="1"/>
</dbReference>
<evidence type="ECO:0000256" key="20">
    <source>
        <dbReference type="ARBA" id="ARBA00033328"/>
    </source>
</evidence>
<dbReference type="InterPro" id="IPR039866">
    <property type="entry name" value="CPQ"/>
</dbReference>
<proteinExistence type="predicted"/>
<dbReference type="Proteomes" id="UP001302349">
    <property type="component" value="Chromosome"/>
</dbReference>
<keyword evidence="17" id="KW-0325">Glycoprotein</keyword>
<gene>
    <name evidence="23" type="ORF">RT717_15970</name>
</gene>
<evidence type="ECO:0000256" key="17">
    <source>
        <dbReference type="ARBA" id="ARBA00023180"/>
    </source>
</evidence>
<evidence type="ECO:0000256" key="16">
    <source>
        <dbReference type="ARBA" id="ARBA00023145"/>
    </source>
</evidence>
<comment type="subcellular location">
    <subcellularLocation>
        <location evidence="1">Endoplasmic reticulum</location>
    </subcellularLocation>
    <subcellularLocation>
        <location evidence="3">Golgi apparatus</location>
    </subcellularLocation>
    <subcellularLocation>
        <location evidence="2">Lysosome</location>
    </subcellularLocation>
    <subcellularLocation>
        <location evidence="4">Secreted</location>
    </subcellularLocation>
</comment>
<evidence type="ECO:0000313" key="24">
    <source>
        <dbReference type="Proteomes" id="UP001302349"/>
    </source>
</evidence>
<evidence type="ECO:0000256" key="15">
    <source>
        <dbReference type="ARBA" id="ARBA00023049"/>
    </source>
</evidence>
<evidence type="ECO:0000256" key="18">
    <source>
        <dbReference type="ARBA" id="ARBA00023228"/>
    </source>
</evidence>
<evidence type="ECO:0000256" key="6">
    <source>
        <dbReference type="ARBA" id="ARBA00022525"/>
    </source>
</evidence>
<comment type="subunit">
    <text evidence="19">Homodimer. The monomeric form is inactive while the homodimer is active.</text>
</comment>
<protein>
    <recommendedName>
        <fullName evidence="5">Carboxypeptidase Q</fullName>
    </recommendedName>
    <alternativeName>
        <fullName evidence="20">Plasma glutamate carboxypeptidase</fullName>
    </alternativeName>
</protein>
<evidence type="ECO:0000256" key="2">
    <source>
        <dbReference type="ARBA" id="ARBA00004371"/>
    </source>
</evidence>
<keyword evidence="8" id="KW-0645">Protease</keyword>
<keyword evidence="9" id="KW-0479">Metal-binding</keyword>
<keyword evidence="10 21" id="KW-0732">Signal</keyword>
<feature type="domain" description="Peptidase M28" evidence="22">
    <location>
        <begin position="266"/>
        <end position="453"/>
    </location>
</feature>
<keyword evidence="13" id="KW-0862">Zinc</keyword>
<evidence type="ECO:0000256" key="3">
    <source>
        <dbReference type="ARBA" id="ARBA00004555"/>
    </source>
</evidence>
<accession>A0ABZ0IHQ9</accession>
<dbReference type="SUPFAM" id="SSF53187">
    <property type="entry name" value="Zn-dependent exopeptidases"/>
    <property type="match status" value="1"/>
</dbReference>
<evidence type="ECO:0000256" key="5">
    <source>
        <dbReference type="ARBA" id="ARBA00014116"/>
    </source>
</evidence>
<evidence type="ECO:0000313" key="23">
    <source>
        <dbReference type="EMBL" id="WOK04579.1"/>
    </source>
</evidence>
<keyword evidence="18" id="KW-0458">Lysosome</keyword>
<dbReference type="PANTHER" id="PTHR12053:SF3">
    <property type="entry name" value="CARBOXYPEPTIDASE Q"/>
    <property type="match status" value="1"/>
</dbReference>
<evidence type="ECO:0000256" key="8">
    <source>
        <dbReference type="ARBA" id="ARBA00022670"/>
    </source>
</evidence>
<evidence type="ECO:0000256" key="9">
    <source>
        <dbReference type="ARBA" id="ARBA00022723"/>
    </source>
</evidence>
<evidence type="ECO:0000256" key="4">
    <source>
        <dbReference type="ARBA" id="ARBA00004613"/>
    </source>
</evidence>
<keyword evidence="12" id="KW-0256">Endoplasmic reticulum</keyword>
<evidence type="ECO:0000256" key="19">
    <source>
        <dbReference type="ARBA" id="ARBA00025833"/>
    </source>
</evidence>